<sequence>PSVLRTKIHCDCTDHKSLSEKDKREAISEFSDAECKKRTPQHNKESFVLDQCSRLVRRLRYRDTTTIKLLKELLQCELKVQICRQISRIRCVQAEHKIKDGAYLISSGMNKTGVAAYLDGALIVAGSSGELRTQTDMVRERIHDNGLCLRPKIYQFFIVAGQYPELLAVHPVDTAIPYSLPNFGDFFFFGEIVVEPRPFHRRILKQLYSKNPGINRVNGISHGYAYWQHKDRDIVARRCAH</sequence>
<dbReference type="Proteomes" id="UP000008909">
    <property type="component" value="Unassembled WGS sequence"/>
</dbReference>
<organism evidence="1 2">
    <name type="scientific">Clonorchis sinensis</name>
    <name type="common">Chinese liver fluke</name>
    <dbReference type="NCBI Taxonomy" id="79923"/>
    <lineage>
        <taxon>Eukaryota</taxon>
        <taxon>Metazoa</taxon>
        <taxon>Spiralia</taxon>
        <taxon>Lophotrochozoa</taxon>
        <taxon>Platyhelminthes</taxon>
        <taxon>Trematoda</taxon>
        <taxon>Digenea</taxon>
        <taxon>Opisthorchiida</taxon>
        <taxon>Opisthorchiata</taxon>
        <taxon>Opisthorchiidae</taxon>
        <taxon>Clonorchis</taxon>
    </lineage>
</organism>
<reference key="2">
    <citation type="submission" date="2011-10" db="EMBL/GenBank/DDBJ databases">
        <title>The genome and transcriptome sequence of Clonorchis sinensis provide insights into the carcinogenic liver fluke.</title>
        <authorList>
            <person name="Wang X."/>
            <person name="Huang Y."/>
            <person name="Chen W."/>
            <person name="Liu H."/>
            <person name="Guo L."/>
            <person name="Chen Y."/>
            <person name="Luo F."/>
            <person name="Zhou W."/>
            <person name="Sun J."/>
            <person name="Mao Q."/>
            <person name="Liang P."/>
            <person name="Zhou C."/>
            <person name="Tian Y."/>
            <person name="Men J."/>
            <person name="Lv X."/>
            <person name="Huang L."/>
            <person name="Zhou J."/>
            <person name="Hu Y."/>
            <person name="Li R."/>
            <person name="Zhang F."/>
            <person name="Lei H."/>
            <person name="Li X."/>
            <person name="Hu X."/>
            <person name="Liang C."/>
            <person name="Xu J."/>
            <person name="Wu Z."/>
            <person name="Yu X."/>
        </authorList>
    </citation>
    <scope>NUCLEOTIDE SEQUENCE</scope>
    <source>
        <strain>Henan</strain>
    </source>
</reference>
<dbReference type="AlphaFoldDB" id="G7YX64"/>
<reference evidence="1" key="1">
    <citation type="journal article" date="2011" name="Genome Biol.">
        <title>The draft genome of the carcinogenic human liver fluke Clonorchis sinensis.</title>
        <authorList>
            <person name="Wang X."/>
            <person name="Chen W."/>
            <person name="Huang Y."/>
            <person name="Sun J."/>
            <person name="Men J."/>
            <person name="Liu H."/>
            <person name="Luo F."/>
            <person name="Guo L."/>
            <person name="Lv X."/>
            <person name="Deng C."/>
            <person name="Zhou C."/>
            <person name="Fan Y."/>
            <person name="Li X."/>
            <person name="Huang L."/>
            <person name="Hu Y."/>
            <person name="Liang C."/>
            <person name="Hu X."/>
            <person name="Xu J."/>
            <person name="Yu X."/>
        </authorList>
    </citation>
    <scope>NUCLEOTIDE SEQUENCE [LARGE SCALE GENOMIC DNA]</scope>
    <source>
        <strain evidence="1">Henan</strain>
    </source>
</reference>
<proteinExistence type="predicted"/>
<evidence type="ECO:0000313" key="1">
    <source>
        <dbReference type="EMBL" id="GAA57544.1"/>
    </source>
</evidence>
<protein>
    <submittedName>
        <fullName evidence="1">Uncharacterized protein</fullName>
    </submittedName>
</protein>
<gene>
    <name evidence="1" type="ORF">CLF_112869</name>
</gene>
<evidence type="ECO:0000313" key="2">
    <source>
        <dbReference type="Proteomes" id="UP000008909"/>
    </source>
</evidence>
<name>G7YX64_CLOSI</name>
<accession>G7YX64</accession>
<keyword evidence="2" id="KW-1185">Reference proteome</keyword>
<feature type="non-terminal residue" evidence="1">
    <location>
        <position position="1"/>
    </location>
</feature>
<dbReference type="EMBL" id="DF144833">
    <property type="protein sequence ID" value="GAA57544.1"/>
    <property type="molecule type" value="Genomic_DNA"/>
</dbReference>